<dbReference type="Proteomes" id="UP001193081">
    <property type="component" value="Unassembled WGS sequence"/>
</dbReference>
<dbReference type="PANTHER" id="PTHR34203:SF15">
    <property type="entry name" value="SLL1173 PROTEIN"/>
    <property type="match status" value="1"/>
</dbReference>
<dbReference type="InterPro" id="IPR052514">
    <property type="entry name" value="SAM-dependent_MTase"/>
</dbReference>
<dbReference type="Pfam" id="PF05050">
    <property type="entry name" value="Methyltransf_21"/>
    <property type="match status" value="1"/>
</dbReference>
<dbReference type="EMBL" id="SIJK02000001">
    <property type="protein sequence ID" value="MBP1464238.1"/>
    <property type="molecule type" value="Genomic_DNA"/>
</dbReference>
<dbReference type="NCBIfam" id="TIGR01444">
    <property type="entry name" value="fkbM_fam"/>
    <property type="match status" value="1"/>
</dbReference>
<evidence type="ECO:0000259" key="1">
    <source>
        <dbReference type="Pfam" id="PF05050"/>
    </source>
</evidence>
<dbReference type="SUPFAM" id="SSF53335">
    <property type="entry name" value="S-adenosyl-L-methionine-dependent methyltransferases"/>
    <property type="match status" value="1"/>
</dbReference>
<organism evidence="2 3">
    <name type="scientific">Candidatus Chloroploca mongolica</name>
    <dbReference type="NCBI Taxonomy" id="2528176"/>
    <lineage>
        <taxon>Bacteria</taxon>
        <taxon>Bacillati</taxon>
        <taxon>Chloroflexota</taxon>
        <taxon>Chloroflexia</taxon>
        <taxon>Chloroflexales</taxon>
        <taxon>Chloroflexineae</taxon>
        <taxon>Oscillochloridaceae</taxon>
        <taxon>Candidatus Chloroploca</taxon>
    </lineage>
</organism>
<reference evidence="2 3" key="1">
    <citation type="submission" date="2021-03" db="EMBL/GenBank/DDBJ databases">
        <authorList>
            <person name="Grouzdev D.S."/>
        </authorList>
    </citation>
    <scope>NUCLEOTIDE SEQUENCE [LARGE SCALE GENOMIC DNA]</scope>
    <source>
        <strain evidence="2 3">M50-1</strain>
    </source>
</reference>
<dbReference type="Gene3D" id="3.40.50.150">
    <property type="entry name" value="Vaccinia Virus protein VP39"/>
    <property type="match status" value="1"/>
</dbReference>
<dbReference type="GO" id="GO:0032259">
    <property type="term" value="P:methylation"/>
    <property type="evidence" value="ECO:0007669"/>
    <property type="project" value="UniProtKB-KW"/>
</dbReference>
<dbReference type="InterPro" id="IPR029063">
    <property type="entry name" value="SAM-dependent_MTases_sf"/>
</dbReference>
<sequence>MTPIRILQLPRCLLQHARRQAMAWRRSSQRRRFYRQFIPREGLCFDIGANIGDRVALFLSLGAHVVAAEPVAETAAILRQQHGAHSALTILETALGAQKGAVVLHICQPSVFSCVSDAWLDATEQSGRFPSRRVVEQRWVALTTLDQMMAEYGTPDFIKIDVEGYELDVLKGLSQPVAALSFEYTPELLDQAIACVNHLSKLGRIMLNYSRGESLTWALSDWLEPDPFFPRLCADIERDVLQFGDIYVRFVQVGAARTSMRHK</sequence>
<accession>A0ABS4D493</accession>
<dbReference type="GO" id="GO:0008168">
    <property type="term" value="F:methyltransferase activity"/>
    <property type="evidence" value="ECO:0007669"/>
    <property type="project" value="UniProtKB-KW"/>
</dbReference>
<feature type="domain" description="Methyltransferase FkbM" evidence="1">
    <location>
        <begin position="46"/>
        <end position="179"/>
    </location>
</feature>
<protein>
    <submittedName>
        <fullName evidence="2">FkbM family methyltransferase</fullName>
    </submittedName>
</protein>
<keyword evidence="2" id="KW-0808">Transferase</keyword>
<evidence type="ECO:0000313" key="2">
    <source>
        <dbReference type="EMBL" id="MBP1464238.1"/>
    </source>
</evidence>
<dbReference type="PANTHER" id="PTHR34203">
    <property type="entry name" value="METHYLTRANSFERASE, FKBM FAMILY PROTEIN"/>
    <property type="match status" value="1"/>
</dbReference>
<dbReference type="InterPro" id="IPR006342">
    <property type="entry name" value="FkbM_mtfrase"/>
</dbReference>
<keyword evidence="3" id="KW-1185">Reference proteome</keyword>
<gene>
    <name evidence="2" type="ORF">EYB53_000820</name>
</gene>
<comment type="caution">
    <text evidence="2">The sequence shown here is derived from an EMBL/GenBank/DDBJ whole genome shotgun (WGS) entry which is preliminary data.</text>
</comment>
<dbReference type="RefSeq" id="WP_135475725.1">
    <property type="nucleotide sequence ID" value="NZ_SIJK02000001.1"/>
</dbReference>
<keyword evidence="2" id="KW-0489">Methyltransferase</keyword>
<evidence type="ECO:0000313" key="3">
    <source>
        <dbReference type="Proteomes" id="UP001193081"/>
    </source>
</evidence>
<proteinExistence type="predicted"/>
<name>A0ABS4D493_9CHLR</name>